<dbReference type="GO" id="GO:0008270">
    <property type="term" value="F:zinc ion binding"/>
    <property type="evidence" value="ECO:0007669"/>
    <property type="project" value="InterPro"/>
</dbReference>
<feature type="domain" description="HNH nuclease" evidence="1">
    <location>
        <begin position="182"/>
        <end position="241"/>
    </location>
</feature>
<name>A0A9X1RWR0_9BURK</name>
<dbReference type="GO" id="GO:0004519">
    <property type="term" value="F:endonuclease activity"/>
    <property type="evidence" value="ECO:0007669"/>
    <property type="project" value="UniProtKB-KW"/>
</dbReference>
<sequence>MARARVAPEVFAVAYEAAQQVLEGKARLTDAQRALATQCGIGERTASGYIGCFLAMRRGRTFKTIVSADGLRFMLDRIAEGSPSDLMIALRSVMSHITYLQKIAGGELGRREGHAGLRRVHAEFVGRLREMAAFAEMSSSLDEQVIKALSDTPEARARRLQQAPSMPEQHVVLTRIFLRNPDVIAEVLSRANGVCEGCVEPAPFLRSDGRPYLEVHHRQPLAEGGVDTVENAIALCPNCHRERHYGAKYRDTQQ</sequence>
<dbReference type="Gene3D" id="1.10.30.50">
    <property type="match status" value="1"/>
</dbReference>
<dbReference type="RefSeq" id="WP_238466405.1">
    <property type="nucleotide sequence ID" value="NZ_JAKLJA010000024.1"/>
</dbReference>
<dbReference type="AlphaFoldDB" id="A0A9X1RWR0"/>
<proteinExistence type="predicted"/>
<evidence type="ECO:0000313" key="3">
    <source>
        <dbReference type="Proteomes" id="UP001139308"/>
    </source>
</evidence>
<dbReference type="InterPro" id="IPR003615">
    <property type="entry name" value="HNH_nuc"/>
</dbReference>
<keyword evidence="2" id="KW-0255">Endonuclease</keyword>
<dbReference type="EMBL" id="JAKLJA010000024">
    <property type="protein sequence ID" value="MCG5076489.1"/>
    <property type="molecule type" value="Genomic_DNA"/>
</dbReference>
<dbReference type="Pfam" id="PF01844">
    <property type="entry name" value="HNH"/>
    <property type="match status" value="1"/>
</dbReference>
<protein>
    <submittedName>
        <fullName evidence="2">HNH endonuclease</fullName>
    </submittedName>
</protein>
<evidence type="ECO:0000259" key="1">
    <source>
        <dbReference type="SMART" id="SM00507"/>
    </source>
</evidence>
<keyword evidence="2" id="KW-0540">Nuclease</keyword>
<dbReference type="SMART" id="SM00507">
    <property type="entry name" value="HNHc"/>
    <property type="match status" value="1"/>
</dbReference>
<reference evidence="2" key="1">
    <citation type="submission" date="2022-01" db="EMBL/GenBank/DDBJ databases">
        <title>Genome sequence and assembly of Parabukholderia sp. RG36.</title>
        <authorList>
            <person name="Chhetri G."/>
        </authorList>
    </citation>
    <scope>NUCLEOTIDE SEQUENCE</scope>
    <source>
        <strain evidence="2">RG36</strain>
    </source>
</reference>
<comment type="caution">
    <text evidence="2">The sequence shown here is derived from an EMBL/GenBank/DDBJ whole genome shotgun (WGS) entry which is preliminary data.</text>
</comment>
<gene>
    <name evidence="2" type="ORF">L5014_24480</name>
</gene>
<dbReference type="InterPro" id="IPR002711">
    <property type="entry name" value="HNH"/>
</dbReference>
<organism evidence="2 3">
    <name type="scientific">Paraburkholderia tagetis</name>
    <dbReference type="NCBI Taxonomy" id="2913261"/>
    <lineage>
        <taxon>Bacteria</taxon>
        <taxon>Pseudomonadati</taxon>
        <taxon>Pseudomonadota</taxon>
        <taxon>Betaproteobacteria</taxon>
        <taxon>Burkholderiales</taxon>
        <taxon>Burkholderiaceae</taxon>
        <taxon>Paraburkholderia</taxon>
    </lineage>
</organism>
<keyword evidence="2" id="KW-0378">Hydrolase</keyword>
<dbReference type="CDD" id="cd00085">
    <property type="entry name" value="HNHc"/>
    <property type="match status" value="1"/>
</dbReference>
<dbReference type="Proteomes" id="UP001139308">
    <property type="component" value="Unassembled WGS sequence"/>
</dbReference>
<dbReference type="GO" id="GO:0003676">
    <property type="term" value="F:nucleic acid binding"/>
    <property type="evidence" value="ECO:0007669"/>
    <property type="project" value="InterPro"/>
</dbReference>
<accession>A0A9X1RWR0</accession>
<keyword evidence="3" id="KW-1185">Reference proteome</keyword>
<evidence type="ECO:0000313" key="2">
    <source>
        <dbReference type="EMBL" id="MCG5076489.1"/>
    </source>
</evidence>